<feature type="transmembrane region" description="Helical" evidence="4">
    <location>
        <begin position="1053"/>
        <end position="1074"/>
    </location>
</feature>
<feature type="domain" description="Amidase" evidence="5">
    <location>
        <begin position="94"/>
        <end position="247"/>
    </location>
</feature>
<feature type="region of interest" description="Disordered" evidence="3">
    <location>
        <begin position="923"/>
        <end position="990"/>
    </location>
</feature>
<organism evidence="6 7">
    <name type="scientific">Metarhizium humberi</name>
    <dbReference type="NCBI Taxonomy" id="2596975"/>
    <lineage>
        <taxon>Eukaryota</taxon>
        <taxon>Fungi</taxon>
        <taxon>Dikarya</taxon>
        <taxon>Ascomycota</taxon>
        <taxon>Pezizomycotina</taxon>
        <taxon>Sordariomycetes</taxon>
        <taxon>Hypocreomycetidae</taxon>
        <taxon>Hypocreales</taxon>
        <taxon>Clavicipitaceae</taxon>
        <taxon>Metarhizium</taxon>
    </lineage>
</organism>
<feature type="region of interest" description="Disordered" evidence="3">
    <location>
        <begin position="1003"/>
        <end position="1046"/>
    </location>
</feature>
<dbReference type="Proteomes" id="UP000764110">
    <property type="component" value="Unassembled WGS sequence"/>
</dbReference>
<evidence type="ECO:0000256" key="2">
    <source>
        <dbReference type="ARBA" id="ARBA00022801"/>
    </source>
</evidence>
<dbReference type="PANTHER" id="PTHR46072">
    <property type="entry name" value="AMIDASE-RELATED-RELATED"/>
    <property type="match status" value="1"/>
</dbReference>
<dbReference type="InterPro" id="IPR023631">
    <property type="entry name" value="Amidase_dom"/>
</dbReference>
<evidence type="ECO:0000313" key="7">
    <source>
        <dbReference type="Proteomes" id="UP000764110"/>
    </source>
</evidence>
<feature type="compositionally biased region" description="Polar residues" evidence="3">
    <location>
        <begin position="1022"/>
        <end position="1037"/>
    </location>
</feature>
<protein>
    <recommendedName>
        <fullName evidence="5">Amidase domain-containing protein</fullName>
    </recommendedName>
</protein>
<evidence type="ECO:0000256" key="3">
    <source>
        <dbReference type="SAM" id="MobiDB-lite"/>
    </source>
</evidence>
<feature type="region of interest" description="Disordered" evidence="3">
    <location>
        <begin position="1078"/>
        <end position="1141"/>
    </location>
</feature>
<dbReference type="SUPFAM" id="SSF75304">
    <property type="entry name" value="Amidase signature (AS) enzymes"/>
    <property type="match status" value="1"/>
</dbReference>
<sequence length="1212" mass="131424">MTVPDESLSTNPCEARAIKKRQQRNEAIPEEWRLRQNILGSLKTPLERSKNNLMEPNLVRQSGILTVKELQITESSDVTSLLKALASGQLTAEEVTVSFCKRAAVAQQLTNCLTEIFFDRALERAQYLDRQKGKGQLVGPLHGLPISLKDSFQIAGVASTLGLTAYLDHRAESNSALVDILLALGAVLYCKTNVPQTMMTPDSHNFVFGRTLNPWNTSLSAGGSSGGEGALIAMRGAPIGVGTDIAGQFGRKLRFGLLPEDPTYPLHPPVRRTVAEASRLLQASGHEVVELPSDECRISEALQVAFALFSLDETADGIVKAAGEPPIPSRIRIGQEMGKAPQEFVSDLRNLSELKQLSGLNLKRQELISDWCRLWQKYEIDAVIGPGGRTTAIEHDEFTLPPYTVLMNVLDCPACIIPFGRVTASDAAERLDMQPGQVVPSFGVGRQHGVFLRNTFHLVSKPQRPNTNIPRLAPLPSFAVFQKHIPDRPVLQCWVNQTSLDPAIAATSSRSAASDLYRQRHARAVVAAASISTVEAIGLTNELVARHGRITEQRTSNAITSTVDSATRSGLRSLCSAGSSISQEELWHVNNLLTSDCYLEEFVIGPSFCHRHRDTLVSQYDTSRSTVEDAYIALAMIWGLRDPSTSPDYPSLNTCYKRASSAILTLRSLDVRIEHHVQPCLVLGVSLVTFALKLGGTHVLPLCSHILSLVKPYYEAGKRLVDPDLLIVISLNEMAECLFCARTPTLLVELPPDQAESYVNRYIGLSANILPYLFHICKISAEMAHGDPVDKEKTLSHLEEEIRRWQPSIQDSRMSEFTPTEVSHMVCQASTMQTAALLIIHRLRYPYGTEDLAASAMASSILSQNQMTQKITGRAPRHPMRHGDEILDKGAKSPYPMGSYFYVCGGDKFERCCSTDPCLLPDCPRGPLKRDDNENLPVESSTSSNKGSSNSGSPKTETPEPDEPKETTKASPSPSETKTDSGITHTIPNSSIVTITKHTVVFSEAPPSSTTSIPETSTGTAPGTTCSDCNEPGQTSNSDEDASHEVGVTPGTIAGIAAGGAIILALVVIIWVVARRRKRERQSSGVSDEDTTGGSRVDGYEKVTPHTTGTGGVGDPFAPFGGRTDQPHGPDPPHSETFEMDGTGIAPVELPATSIWEAPGPTASPLDVETPVTPANTDPRATLASGSSQGCVQYVNQWNQYRSMAEADERGV</sequence>
<dbReference type="EMBL" id="JACEFI010000011">
    <property type="protein sequence ID" value="KAH0595776.1"/>
    <property type="molecule type" value="Genomic_DNA"/>
</dbReference>
<keyword evidence="4" id="KW-0812">Transmembrane</keyword>
<reference evidence="6 7" key="1">
    <citation type="submission" date="2020-07" db="EMBL/GenBank/DDBJ databases">
        <title>Metarhizium humberi genome.</title>
        <authorList>
            <person name="Lysoe E."/>
        </authorList>
    </citation>
    <scope>NUCLEOTIDE SEQUENCE [LARGE SCALE GENOMIC DNA]</scope>
    <source>
        <strain evidence="6 7">ESALQ1638</strain>
    </source>
</reference>
<comment type="caution">
    <text evidence="6">The sequence shown here is derived from an EMBL/GenBank/DDBJ whole genome shotgun (WGS) entry which is preliminary data.</text>
</comment>
<dbReference type="Gene3D" id="3.90.1300.10">
    <property type="entry name" value="Amidase signature (AS) domain"/>
    <property type="match status" value="2"/>
</dbReference>
<feature type="compositionally biased region" description="Basic and acidic residues" evidence="3">
    <location>
        <begin position="1125"/>
        <end position="1137"/>
    </location>
</feature>
<keyword evidence="4" id="KW-1133">Transmembrane helix</keyword>
<evidence type="ECO:0000256" key="4">
    <source>
        <dbReference type="SAM" id="Phobius"/>
    </source>
</evidence>
<evidence type="ECO:0000259" key="5">
    <source>
        <dbReference type="Pfam" id="PF01425"/>
    </source>
</evidence>
<dbReference type="GO" id="GO:0016787">
    <property type="term" value="F:hydrolase activity"/>
    <property type="evidence" value="ECO:0007669"/>
    <property type="project" value="UniProtKB-KW"/>
</dbReference>
<feature type="compositionally biased region" description="Low complexity" evidence="3">
    <location>
        <begin position="940"/>
        <end position="956"/>
    </location>
</feature>
<keyword evidence="2" id="KW-0378">Hydrolase</keyword>
<proteinExistence type="inferred from homology"/>
<gene>
    <name evidence="6" type="ORF">MHUMG1_06324</name>
</gene>
<evidence type="ECO:0000256" key="1">
    <source>
        <dbReference type="ARBA" id="ARBA00009199"/>
    </source>
</evidence>
<evidence type="ECO:0000313" key="6">
    <source>
        <dbReference type="EMBL" id="KAH0595776.1"/>
    </source>
</evidence>
<dbReference type="Pfam" id="PF01425">
    <property type="entry name" value="Amidase"/>
    <property type="match status" value="2"/>
</dbReference>
<keyword evidence="4" id="KW-0472">Membrane</keyword>
<name>A0A9P8M8Z5_9HYPO</name>
<feature type="region of interest" description="Disordered" evidence="3">
    <location>
        <begin position="1155"/>
        <end position="1188"/>
    </location>
</feature>
<feature type="compositionally biased region" description="Polar residues" evidence="3">
    <location>
        <begin position="970"/>
        <end position="990"/>
    </location>
</feature>
<dbReference type="InterPro" id="IPR036928">
    <property type="entry name" value="AS_sf"/>
</dbReference>
<keyword evidence="7" id="KW-1185">Reference proteome</keyword>
<comment type="similarity">
    <text evidence="1">Belongs to the amidase family.</text>
</comment>
<feature type="compositionally biased region" description="Low complexity" evidence="3">
    <location>
        <begin position="1003"/>
        <end position="1021"/>
    </location>
</feature>
<accession>A0A9P8M8Z5</accession>
<dbReference type="PANTHER" id="PTHR46072:SF3">
    <property type="entry name" value="AMIDASE"/>
    <property type="match status" value="1"/>
</dbReference>
<feature type="domain" description="Amidase" evidence="5">
    <location>
        <begin position="251"/>
        <end position="426"/>
    </location>
</feature>
<dbReference type="AlphaFoldDB" id="A0A9P8M8Z5"/>